<accession>A0AAV0M056</accession>
<dbReference type="InterPro" id="IPR027417">
    <property type="entry name" value="P-loop_NTPase"/>
</dbReference>
<evidence type="ECO:0000256" key="2">
    <source>
        <dbReference type="ARBA" id="ARBA00022741"/>
    </source>
</evidence>
<dbReference type="GO" id="GO:0005524">
    <property type="term" value="F:ATP binding"/>
    <property type="evidence" value="ECO:0007669"/>
    <property type="project" value="UniProtKB-KW"/>
</dbReference>
<feature type="domain" description="RecA family profile 1" evidence="7">
    <location>
        <begin position="101"/>
        <end position="273"/>
    </location>
</feature>
<evidence type="ECO:0000256" key="4">
    <source>
        <dbReference type="ARBA" id="ARBA00023125"/>
    </source>
</evidence>
<keyword evidence="5" id="KW-0233">DNA recombination</keyword>
<dbReference type="GO" id="GO:0006281">
    <property type="term" value="P:DNA repair"/>
    <property type="evidence" value="ECO:0007669"/>
    <property type="project" value="InterPro"/>
</dbReference>
<evidence type="ECO:0000256" key="5">
    <source>
        <dbReference type="ARBA" id="ARBA00023172"/>
    </source>
</evidence>
<dbReference type="EMBL" id="CAMGYJ010000006">
    <property type="protein sequence ID" value="CAI0439702.1"/>
    <property type="molecule type" value="Genomic_DNA"/>
</dbReference>
<dbReference type="AlphaFoldDB" id="A0AAV0M056"/>
<evidence type="ECO:0000256" key="1">
    <source>
        <dbReference type="ARBA" id="ARBA00009391"/>
    </source>
</evidence>
<dbReference type="Gene3D" id="3.40.50.300">
    <property type="entry name" value="P-loop containing nucleotide triphosphate hydrolases"/>
    <property type="match status" value="1"/>
</dbReference>
<feature type="domain" description="RecA family profile 2" evidence="8">
    <location>
        <begin position="288"/>
        <end position="354"/>
    </location>
</feature>
<evidence type="ECO:0000256" key="6">
    <source>
        <dbReference type="RuleBase" id="RU003422"/>
    </source>
</evidence>
<dbReference type="PROSITE" id="PS50163">
    <property type="entry name" value="RECA_3"/>
    <property type="match status" value="1"/>
</dbReference>
<keyword evidence="2 6" id="KW-0547">Nucleotide-binding</keyword>
<comment type="similarity">
    <text evidence="1 6">Belongs to the RecA family.</text>
</comment>
<sequence length="411" mass="44723">MAGLIPAIRLNSLGRSRFYPLYHRFALSQDGRRELIPGLRRRASVHLCSLAGEFEFDEVPDDGRAAEKHSALRLALSQLGGGGDSSSDSMSYMQQFFGSRSAPVVSTGSLKLDIALGVGGLPKGRMVEIYGQEASGKTTLALHVIKEAQKRGGSTTTAIPITYYARYCAYLDVENALDSSLVEAVGVDTDNLLISPPDSAENMLSVVNTLTKSGSVDVIVVDSVAALVPQHEIDGMIGGCDGDRQSRIMNQALRKIHYSLCQSQTLLLFLNQVRSSVGPELDRRHVEEVTCGGKALKFYSAVRLRMNRMRLLKTADKVTGLGVRVEVVKNKLGPALRKAELGIEFGRGFCRVSEVLELASEYGLITKEGSSYIIRGRVFDSELAAHNHLAKHDGILDGIVTDLRSQLFPDR</sequence>
<proteinExistence type="inferred from homology"/>
<dbReference type="GO" id="GO:0003697">
    <property type="term" value="F:single-stranded DNA binding"/>
    <property type="evidence" value="ECO:0007669"/>
    <property type="project" value="InterPro"/>
</dbReference>
<dbReference type="InterPro" id="IPR020584">
    <property type="entry name" value="DNA_recomb/repair_RecA_CS"/>
</dbReference>
<dbReference type="InterPro" id="IPR020587">
    <property type="entry name" value="RecA_monomer-monomer_interface"/>
</dbReference>
<evidence type="ECO:0000313" key="9">
    <source>
        <dbReference type="EMBL" id="CAI0439702.1"/>
    </source>
</evidence>
<dbReference type="PANTHER" id="PTHR45900">
    <property type="entry name" value="RECA"/>
    <property type="match status" value="1"/>
</dbReference>
<evidence type="ECO:0000256" key="3">
    <source>
        <dbReference type="ARBA" id="ARBA00022840"/>
    </source>
</evidence>
<dbReference type="GO" id="GO:0006310">
    <property type="term" value="P:DNA recombination"/>
    <property type="evidence" value="ECO:0007669"/>
    <property type="project" value="UniProtKB-KW"/>
</dbReference>
<dbReference type="SUPFAM" id="SSF52540">
    <property type="entry name" value="P-loop containing nucleoside triphosphate hydrolases"/>
    <property type="match status" value="1"/>
</dbReference>
<organism evidence="9 10">
    <name type="scientific">Linum tenue</name>
    <dbReference type="NCBI Taxonomy" id="586396"/>
    <lineage>
        <taxon>Eukaryota</taxon>
        <taxon>Viridiplantae</taxon>
        <taxon>Streptophyta</taxon>
        <taxon>Embryophyta</taxon>
        <taxon>Tracheophyta</taxon>
        <taxon>Spermatophyta</taxon>
        <taxon>Magnoliopsida</taxon>
        <taxon>eudicotyledons</taxon>
        <taxon>Gunneridae</taxon>
        <taxon>Pentapetalae</taxon>
        <taxon>rosids</taxon>
        <taxon>fabids</taxon>
        <taxon>Malpighiales</taxon>
        <taxon>Linaceae</taxon>
        <taxon>Linum</taxon>
    </lineage>
</organism>
<protein>
    <submittedName>
        <fullName evidence="9">Uncharacterized protein</fullName>
    </submittedName>
</protein>
<evidence type="ECO:0000313" key="10">
    <source>
        <dbReference type="Proteomes" id="UP001154282"/>
    </source>
</evidence>
<dbReference type="PRINTS" id="PR00142">
    <property type="entry name" value="RECA"/>
</dbReference>
<gene>
    <name evidence="9" type="ORF">LITE_LOCUS26246</name>
</gene>
<dbReference type="GO" id="GO:0140664">
    <property type="term" value="F:ATP-dependent DNA damage sensor activity"/>
    <property type="evidence" value="ECO:0007669"/>
    <property type="project" value="InterPro"/>
</dbReference>
<comment type="caution">
    <text evidence="9">The sequence shown here is derived from an EMBL/GenBank/DDBJ whole genome shotgun (WGS) entry which is preliminary data.</text>
</comment>
<keyword evidence="4" id="KW-0238">DNA-binding</keyword>
<dbReference type="PROSITE" id="PS00321">
    <property type="entry name" value="RECA_1"/>
    <property type="match status" value="1"/>
</dbReference>
<keyword evidence="10" id="KW-1185">Reference proteome</keyword>
<dbReference type="InterPro" id="IPR049428">
    <property type="entry name" value="RecA-like_N"/>
</dbReference>
<dbReference type="PROSITE" id="PS50162">
    <property type="entry name" value="RECA_2"/>
    <property type="match status" value="1"/>
</dbReference>
<dbReference type="InterPro" id="IPR020588">
    <property type="entry name" value="RecA_ATP-bd"/>
</dbReference>
<evidence type="ECO:0000259" key="8">
    <source>
        <dbReference type="PROSITE" id="PS50163"/>
    </source>
</evidence>
<dbReference type="Proteomes" id="UP001154282">
    <property type="component" value="Unassembled WGS sequence"/>
</dbReference>
<evidence type="ECO:0000259" key="7">
    <source>
        <dbReference type="PROSITE" id="PS50162"/>
    </source>
</evidence>
<dbReference type="InterPro" id="IPR013765">
    <property type="entry name" value="DNA_recomb/repair_RecA"/>
</dbReference>
<reference evidence="9" key="1">
    <citation type="submission" date="2022-08" db="EMBL/GenBank/DDBJ databases">
        <authorList>
            <person name="Gutierrez-Valencia J."/>
        </authorList>
    </citation>
    <scope>NUCLEOTIDE SEQUENCE</scope>
</reference>
<dbReference type="PANTHER" id="PTHR45900:SF4">
    <property type="entry name" value="DNA REPAIR PROTEIN RECA HOMOLOG 2, MITOCHONDRIAL"/>
    <property type="match status" value="1"/>
</dbReference>
<dbReference type="Pfam" id="PF00154">
    <property type="entry name" value="RecA_N"/>
    <property type="match status" value="1"/>
</dbReference>
<keyword evidence="3 6" id="KW-0067">ATP-binding</keyword>
<name>A0AAV0M056_9ROSI</name>